<organism evidence="1 2">
    <name type="scientific">Glossina brevipalpis</name>
    <dbReference type="NCBI Taxonomy" id="37001"/>
    <lineage>
        <taxon>Eukaryota</taxon>
        <taxon>Metazoa</taxon>
        <taxon>Ecdysozoa</taxon>
        <taxon>Arthropoda</taxon>
        <taxon>Hexapoda</taxon>
        <taxon>Insecta</taxon>
        <taxon>Pterygota</taxon>
        <taxon>Neoptera</taxon>
        <taxon>Endopterygota</taxon>
        <taxon>Diptera</taxon>
        <taxon>Brachycera</taxon>
        <taxon>Muscomorpha</taxon>
        <taxon>Hippoboscoidea</taxon>
        <taxon>Glossinidae</taxon>
        <taxon>Glossina</taxon>
    </lineage>
</organism>
<proteinExistence type="predicted"/>
<name>A0A1A9WUZ8_9MUSC</name>
<dbReference type="AlphaFoldDB" id="A0A1A9WUZ8"/>
<dbReference type="VEuPathDB" id="VectorBase:GBRI033470"/>
<protein>
    <submittedName>
        <fullName evidence="1">Uncharacterized protein</fullName>
    </submittedName>
</protein>
<reference evidence="2" key="1">
    <citation type="submission" date="2014-03" db="EMBL/GenBank/DDBJ databases">
        <authorList>
            <person name="Aksoy S."/>
            <person name="Warren W."/>
            <person name="Wilson R.K."/>
        </authorList>
    </citation>
    <scope>NUCLEOTIDE SEQUENCE [LARGE SCALE GENOMIC DNA]</scope>
    <source>
        <strain evidence="2">IAEA</strain>
    </source>
</reference>
<sequence length="124" mass="13883">MDIMLLVSEHFSLSSRKANLVLDTLVKFVSTRELRLTIVIITTNDVVDQPLHHSHISDSVLSSSGRKSSFTKNILGRLKSCKAIVLCYLEISSCKVVDFPLMLKRKEKRSIPSSSCGIKIGKYM</sequence>
<evidence type="ECO:0000313" key="2">
    <source>
        <dbReference type="Proteomes" id="UP000091820"/>
    </source>
</evidence>
<dbReference type="Proteomes" id="UP000091820">
    <property type="component" value="Unassembled WGS sequence"/>
</dbReference>
<evidence type="ECO:0000313" key="1">
    <source>
        <dbReference type="EnsemblMetazoa" id="GBRI033470-PA"/>
    </source>
</evidence>
<dbReference type="EnsemblMetazoa" id="GBRI033470-RA">
    <property type="protein sequence ID" value="GBRI033470-PA"/>
    <property type="gene ID" value="GBRI033470"/>
</dbReference>
<accession>A0A1A9WUZ8</accession>
<keyword evidence="2" id="KW-1185">Reference proteome</keyword>
<reference evidence="1" key="2">
    <citation type="submission" date="2020-05" db="UniProtKB">
        <authorList>
            <consortium name="EnsemblMetazoa"/>
        </authorList>
    </citation>
    <scope>IDENTIFICATION</scope>
    <source>
        <strain evidence="1">IAEA</strain>
    </source>
</reference>